<keyword evidence="1" id="KW-0812">Transmembrane</keyword>
<gene>
    <name evidence="2" type="ORF">ACFSJ3_12130</name>
</gene>
<evidence type="ECO:0000256" key="1">
    <source>
        <dbReference type="SAM" id="Phobius"/>
    </source>
</evidence>
<comment type="caution">
    <text evidence="2">The sequence shown here is derived from an EMBL/GenBank/DDBJ whole genome shotgun (WGS) entry which is preliminary data.</text>
</comment>
<keyword evidence="1" id="KW-1133">Transmembrane helix</keyword>
<keyword evidence="3" id="KW-1185">Reference proteome</keyword>
<name>A0ABW4XME3_9GAMM</name>
<evidence type="ECO:0000313" key="2">
    <source>
        <dbReference type="EMBL" id="MFD2096736.1"/>
    </source>
</evidence>
<accession>A0ABW4XME3</accession>
<keyword evidence="1" id="KW-0472">Membrane</keyword>
<feature type="transmembrane region" description="Helical" evidence="1">
    <location>
        <begin position="21"/>
        <end position="38"/>
    </location>
</feature>
<dbReference type="EMBL" id="JBHUHT010000013">
    <property type="protein sequence ID" value="MFD2096736.1"/>
    <property type="molecule type" value="Genomic_DNA"/>
</dbReference>
<evidence type="ECO:0008006" key="4">
    <source>
        <dbReference type="Google" id="ProtNLM"/>
    </source>
</evidence>
<proteinExistence type="predicted"/>
<sequence length="170" mass="18967">MELCVIEQRMLNNLQQATQKALFWLGLVLIASLSGEAIDGEISFADLLFTSHFIAPGLVLSAIYILMVIISNNFGQDTKLIWNGSQLRLDQHGQTQFFLSTHIKMAKIDGRFSPRLTLYLDNTDSPRKLSLEGLPFKQCQQLVDTLNNQVGHEVAQAQAASSFDETVRLA</sequence>
<protein>
    <recommendedName>
        <fullName evidence="4">DUF304 domain-containing protein</fullName>
    </recommendedName>
</protein>
<evidence type="ECO:0000313" key="3">
    <source>
        <dbReference type="Proteomes" id="UP001597380"/>
    </source>
</evidence>
<dbReference type="RefSeq" id="WP_345339433.1">
    <property type="nucleotide sequence ID" value="NZ_BAABLI010000009.1"/>
</dbReference>
<feature type="transmembrane region" description="Helical" evidence="1">
    <location>
        <begin position="50"/>
        <end position="70"/>
    </location>
</feature>
<organism evidence="2 3">
    <name type="scientific">Corallincola platygyrae</name>
    <dbReference type="NCBI Taxonomy" id="1193278"/>
    <lineage>
        <taxon>Bacteria</taxon>
        <taxon>Pseudomonadati</taxon>
        <taxon>Pseudomonadota</taxon>
        <taxon>Gammaproteobacteria</taxon>
        <taxon>Alteromonadales</taxon>
        <taxon>Psychromonadaceae</taxon>
        <taxon>Corallincola</taxon>
    </lineage>
</organism>
<reference evidence="3" key="1">
    <citation type="journal article" date="2019" name="Int. J. Syst. Evol. Microbiol.">
        <title>The Global Catalogue of Microorganisms (GCM) 10K type strain sequencing project: providing services to taxonomists for standard genome sequencing and annotation.</title>
        <authorList>
            <consortium name="The Broad Institute Genomics Platform"/>
            <consortium name="The Broad Institute Genome Sequencing Center for Infectious Disease"/>
            <person name="Wu L."/>
            <person name="Ma J."/>
        </authorList>
    </citation>
    <scope>NUCLEOTIDE SEQUENCE [LARGE SCALE GENOMIC DNA]</scope>
    <source>
        <strain evidence="3">CGMCC 1.10992</strain>
    </source>
</reference>
<dbReference type="Proteomes" id="UP001597380">
    <property type="component" value="Unassembled WGS sequence"/>
</dbReference>